<organism evidence="2 3">
    <name type="scientific">Ornithinimicrobium kibberense</name>
    <dbReference type="NCBI Taxonomy" id="282060"/>
    <lineage>
        <taxon>Bacteria</taxon>
        <taxon>Bacillati</taxon>
        <taxon>Actinomycetota</taxon>
        <taxon>Actinomycetes</taxon>
        <taxon>Micrococcales</taxon>
        <taxon>Ornithinimicrobiaceae</taxon>
        <taxon>Ornithinimicrobium</taxon>
    </lineage>
</organism>
<dbReference type="RefSeq" id="WP_141339304.1">
    <property type="nucleotide sequence ID" value="NZ_JBHMAX010000020.1"/>
</dbReference>
<dbReference type="EMBL" id="JBHMAX010000020">
    <property type="protein sequence ID" value="MFB9732600.1"/>
    <property type="molecule type" value="Genomic_DNA"/>
</dbReference>
<keyword evidence="1" id="KW-0812">Transmembrane</keyword>
<feature type="transmembrane region" description="Helical" evidence="1">
    <location>
        <begin position="15"/>
        <end position="36"/>
    </location>
</feature>
<proteinExistence type="predicted"/>
<keyword evidence="1" id="KW-0472">Membrane</keyword>
<feature type="transmembrane region" description="Helical" evidence="1">
    <location>
        <begin position="105"/>
        <end position="128"/>
    </location>
</feature>
<evidence type="ECO:0000256" key="1">
    <source>
        <dbReference type="SAM" id="Phobius"/>
    </source>
</evidence>
<comment type="caution">
    <text evidence="2">The sequence shown here is derived from an EMBL/GenBank/DDBJ whole genome shotgun (WGS) entry which is preliminary data.</text>
</comment>
<accession>A0ABV5V4D9</accession>
<dbReference type="Proteomes" id="UP001589613">
    <property type="component" value="Unassembled WGS sequence"/>
</dbReference>
<protein>
    <submittedName>
        <fullName evidence="2">Uncharacterized protein</fullName>
    </submittedName>
</protein>
<keyword evidence="1" id="KW-1133">Transmembrane helix</keyword>
<keyword evidence="3" id="KW-1185">Reference proteome</keyword>
<reference evidence="2 3" key="1">
    <citation type="submission" date="2024-09" db="EMBL/GenBank/DDBJ databases">
        <authorList>
            <person name="Sun Q."/>
            <person name="Mori K."/>
        </authorList>
    </citation>
    <scope>NUCLEOTIDE SEQUENCE [LARGE SCALE GENOMIC DNA]</scope>
    <source>
        <strain evidence="2 3">JCM 12763</strain>
    </source>
</reference>
<gene>
    <name evidence="2" type="ORF">ACFFN0_11170</name>
</gene>
<evidence type="ECO:0000313" key="2">
    <source>
        <dbReference type="EMBL" id="MFB9732600.1"/>
    </source>
</evidence>
<sequence length="201" mass="21935">MRLYADAPARRARQVAADLFVLGWAVAWILLGRWVFDLVLTLARPAVPLRSAGTGLSERMEDIAGRIGQVPLVGDQLDAPFVGAAAVGEDLVSAGDQLETSVRTVAWVVSLLTAGTPVLLVLLAWALLRLSWVRRAASLGHEVSDPQSQQLLALRALVRQHPRRLQQVHPDPVAAFRSGDPELLRRLADLELAQVGLRTRR</sequence>
<name>A0ABV5V4D9_9MICO</name>
<evidence type="ECO:0000313" key="3">
    <source>
        <dbReference type="Proteomes" id="UP001589613"/>
    </source>
</evidence>